<dbReference type="Gene3D" id="3.40.50.2000">
    <property type="entry name" value="Glycogen Phosphorylase B"/>
    <property type="match status" value="1"/>
</dbReference>
<keyword evidence="4" id="KW-1003">Cell membrane</keyword>
<evidence type="ECO:0000259" key="5">
    <source>
        <dbReference type="Pfam" id="PF04413"/>
    </source>
</evidence>
<dbReference type="GO" id="GO:0009245">
    <property type="term" value="P:lipid A biosynthetic process"/>
    <property type="evidence" value="ECO:0007669"/>
    <property type="project" value="TreeGrafter"/>
</dbReference>
<feature type="domain" description="3-deoxy-D-manno-octulosonic-acid transferase N-terminal" evidence="5">
    <location>
        <begin position="34"/>
        <end position="209"/>
    </location>
</feature>
<evidence type="ECO:0000313" key="6">
    <source>
        <dbReference type="EMBL" id="MBM3316970.1"/>
    </source>
</evidence>
<keyword evidence="4" id="KW-1133">Transmembrane helix</keyword>
<keyword evidence="4" id="KW-0448">Lipopolysaccharide biosynthesis</keyword>
<dbReference type="PANTHER" id="PTHR42755">
    <property type="entry name" value="3-DEOXY-MANNO-OCTULOSONATE CYTIDYLYLTRANSFERASE"/>
    <property type="match status" value="1"/>
</dbReference>
<feature type="transmembrane region" description="Helical" evidence="4">
    <location>
        <begin position="6"/>
        <end position="29"/>
    </location>
</feature>
<name>A0A937X7H5_UNCEI</name>
<comment type="function">
    <text evidence="4">Involved in lipopolysaccharide (LPS) biosynthesis. Catalyzes the transfer of 3-deoxy-D-manno-octulosonate (Kdo) residue(s) from CMP-Kdo to lipid IV(A), the tetraacyldisaccharide-1,4'-bisphosphate precursor of lipid A.</text>
</comment>
<evidence type="ECO:0000313" key="7">
    <source>
        <dbReference type="Proteomes" id="UP000748308"/>
    </source>
</evidence>
<comment type="subcellular location">
    <subcellularLocation>
        <location evidence="4">Cell membrane</location>
    </subcellularLocation>
</comment>
<evidence type="ECO:0000256" key="3">
    <source>
        <dbReference type="PIRSR" id="PIRSR639901-2"/>
    </source>
</evidence>
<evidence type="ECO:0000256" key="2">
    <source>
        <dbReference type="PIRSR" id="PIRSR639901-1"/>
    </source>
</evidence>
<reference evidence="6" key="1">
    <citation type="submission" date="2019-03" db="EMBL/GenBank/DDBJ databases">
        <title>Lake Tanganyika Metagenome-Assembled Genomes (MAGs).</title>
        <authorList>
            <person name="Tran P."/>
        </authorList>
    </citation>
    <scope>NUCLEOTIDE SEQUENCE</scope>
    <source>
        <strain evidence="6">M_DeepCast_400m_m2_100</strain>
    </source>
</reference>
<comment type="similarity">
    <text evidence="4">Belongs to the glycosyltransferase group 1 family.</text>
</comment>
<dbReference type="SUPFAM" id="SSF53756">
    <property type="entry name" value="UDP-Glycosyltransferase/glycogen phosphorylase"/>
    <property type="match status" value="1"/>
</dbReference>
<dbReference type="GO" id="GO:0005886">
    <property type="term" value="C:plasma membrane"/>
    <property type="evidence" value="ECO:0007669"/>
    <property type="project" value="UniProtKB-SubCell"/>
</dbReference>
<dbReference type="InterPro" id="IPR007507">
    <property type="entry name" value="Glycos_transf_N"/>
</dbReference>
<dbReference type="Proteomes" id="UP000748308">
    <property type="component" value="Unassembled WGS sequence"/>
</dbReference>
<comment type="pathway">
    <text evidence="4">Bacterial outer membrane biogenesis; LPS core biosynthesis.</text>
</comment>
<keyword evidence="4" id="KW-0812">Transmembrane</keyword>
<gene>
    <name evidence="6" type="ORF">FJY75_03865</name>
</gene>
<feature type="site" description="Transition state stabilizer" evidence="3">
    <location>
        <position position="130"/>
    </location>
</feature>
<keyword evidence="4" id="KW-0472">Membrane</keyword>
<dbReference type="InterPro" id="IPR038107">
    <property type="entry name" value="Glycos_transf_N_sf"/>
</dbReference>
<dbReference type="GO" id="GO:0009244">
    <property type="term" value="P:lipopolysaccharide core region biosynthetic process"/>
    <property type="evidence" value="ECO:0007669"/>
    <property type="project" value="UniProtKB-UniRule"/>
</dbReference>
<feature type="site" description="Transition state stabilizer" evidence="3">
    <location>
        <position position="207"/>
    </location>
</feature>
<dbReference type="AlphaFoldDB" id="A0A937X7H5"/>
<comment type="catalytic activity">
    <reaction evidence="4">
        <text>lipid IVA (E. coli) + CMP-3-deoxy-beta-D-manno-octulosonate = alpha-Kdo-(2-&gt;6)-lipid IVA (E. coli) + CMP + H(+)</text>
        <dbReference type="Rhea" id="RHEA:28066"/>
        <dbReference type="ChEBI" id="CHEBI:15378"/>
        <dbReference type="ChEBI" id="CHEBI:58603"/>
        <dbReference type="ChEBI" id="CHEBI:60364"/>
        <dbReference type="ChEBI" id="CHEBI:60377"/>
        <dbReference type="ChEBI" id="CHEBI:85987"/>
        <dbReference type="EC" id="2.4.99.12"/>
    </reaction>
</comment>
<dbReference type="GO" id="GO:0043842">
    <property type="term" value="F:Kdo transferase activity"/>
    <property type="evidence" value="ECO:0007669"/>
    <property type="project" value="UniProtKB-EC"/>
</dbReference>
<evidence type="ECO:0000256" key="4">
    <source>
        <dbReference type="RuleBase" id="RU365103"/>
    </source>
</evidence>
<protein>
    <recommendedName>
        <fullName evidence="4">3-deoxy-D-manno-octulosonic acid transferase</fullName>
        <shortName evidence="4">Kdo transferase</shortName>
        <ecNumber evidence="4">2.4.99.12</ecNumber>
    </recommendedName>
    <alternativeName>
        <fullName evidence="4">Lipid IV(A) 3-deoxy-D-manno-octulosonic acid transferase</fullName>
    </alternativeName>
</protein>
<keyword evidence="1 4" id="KW-0808">Transferase</keyword>
<dbReference type="Pfam" id="PF04413">
    <property type="entry name" value="Glycos_transf_N"/>
    <property type="match status" value="1"/>
</dbReference>
<proteinExistence type="inferred from homology"/>
<dbReference type="EMBL" id="VGIY01000061">
    <property type="protein sequence ID" value="MBM3316970.1"/>
    <property type="molecule type" value="Genomic_DNA"/>
</dbReference>
<dbReference type="EC" id="2.4.99.12" evidence="4"/>
<dbReference type="PANTHER" id="PTHR42755:SF1">
    <property type="entry name" value="3-DEOXY-D-MANNO-OCTULOSONIC ACID TRANSFERASE, MITOCHONDRIAL-RELATED"/>
    <property type="match status" value="1"/>
</dbReference>
<dbReference type="InterPro" id="IPR039901">
    <property type="entry name" value="Kdotransferase"/>
</dbReference>
<feature type="active site" description="Proton acceptor" evidence="2">
    <location>
        <position position="61"/>
    </location>
</feature>
<sequence length="433" mass="45772">MRAGLTLYRAAWGGGLAVGAPYLLLRALLRPGEMRERRGDWDPLDPGARGGVWVHAASVGEGRAAAALLGALRDRGARPLLSVTTPAARRLEAQFQAAGALAVRHAPLDIAPFVRRVLRRVEPRALLILETEIWPIQLVEADRARIPVAFVSARLTERSLRRLRPWKGALAERLRQACVAAQSEADAARWSALGIEDSRLRVTGNLKYERPRGPLPERQRLRQRAGWDRVAVFGSVRSGEVEAVAEAIAACRDLAGGILLVVAPRHPGRSAEALRRALAPLAPLRERGSSEGPLLAQAGDPRAGMAVLLLGTVGELRAFYALADAAFVGGTLAPVGGHNLFEAAECAVPVLHGPHCATVADVAAALARSGGGFLVESGAQLGIRLRALLADEPSRAAAARAAHEAALRLGGALEATLAALDAWGVLPGREPWA</sequence>
<accession>A0A937X7H5</accession>
<dbReference type="Gene3D" id="3.40.50.11720">
    <property type="entry name" value="3-Deoxy-D-manno-octulosonic-acid transferase, N-terminal domain"/>
    <property type="match status" value="1"/>
</dbReference>
<evidence type="ECO:0000256" key="1">
    <source>
        <dbReference type="ARBA" id="ARBA00022679"/>
    </source>
</evidence>
<organism evidence="6 7">
    <name type="scientific">Eiseniibacteriota bacterium</name>
    <dbReference type="NCBI Taxonomy" id="2212470"/>
    <lineage>
        <taxon>Bacteria</taxon>
        <taxon>Candidatus Eiseniibacteriota</taxon>
    </lineage>
</organism>
<comment type="caution">
    <text evidence="6">The sequence shown here is derived from an EMBL/GenBank/DDBJ whole genome shotgun (WGS) entry which is preliminary data.</text>
</comment>